<dbReference type="RefSeq" id="WP_146240110.1">
    <property type="nucleotide sequence ID" value="NZ_JBHVLW010000038.1"/>
</dbReference>
<dbReference type="EMBL" id="MASU01000014">
    <property type="protein sequence ID" value="PXY22114.1"/>
    <property type="molecule type" value="Genomic_DNA"/>
</dbReference>
<dbReference type="AlphaFoldDB" id="A0A318LJ52"/>
<gene>
    <name evidence="3" type="ORF">BA062_31415</name>
</gene>
<dbReference type="Proteomes" id="UP000247892">
    <property type="component" value="Unassembled WGS sequence"/>
</dbReference>
<keyword evidence="4" id="KW-1185">Reference proteome</keyword>
<feature type="compositionally biased region" description="Basic residues" evidence="1">
    <location>
        <begin position="1"/>
        <end position="10"/>
    </location>
</feature>
<feature type="transmembrane region" description="Helical" evidence="2">
    <location>
        <begin position="32"/>
        <end position="53"/>
    </location>
</feature>
<keyword evidence="2" id="KW-0812">Transmembrane</keyword>
<keyword evidence="2" id="KW-0472">Membrane</keyword>
<evidence type="ECO:0000256" key="1">
    <source>
        <dbReference type="SAM" id="MobiDB-lite"/>
    </source>
</evidence>
<keyword evidence="2" id="KW-1133">Transmembrane helix</keyword>
<sequence length="218" mass="22469">MGSVKTRGRLPGRPAHRPEPGRVRPSRLRPRALAGLVAGVLLAVAAVLVLPFGGSEGGSPDRVAELEARERQRDAGLTRELVTTAERVRAGVTPVLDGLEEATGPGSATAEDVSRWREAVLAAAEPFEQRPSGGTEVNLARSGFAGAVTVAGRAVETYAASLEASGELAVRLRALAGELRRDAVVAWSVAATQLDVAGVATGIGHVHVFLDGTDPHGG</sequence>
<accession>A0A318LJ52</accession>
<evidence type="ECO:0000313" key="4">
    <source>
        <dbReference type="Proteomes" id="UP000247892"/>
    </source>
</evidence>
<name>A0A318LJ52_9PSEU</name>
<protein>
    <submittedName>
        <fullName evidence="3">Uncharacterized protein</fullName>
    </submittedName>
</protein>
<organism evidence="3 4">
    <name type="scientific">Prauserella flavalba</name>
    <dbReference type="NCBI Taxonomy" id="1477506"/>
    <lineage>
        <taxon>Bacteria</taxon>
        <taxon>Bacillati</taxon>
        <taxon>Actinomycetota</taxon>
        <taxon>Actinomycetes</taxon>
        <taxon>Pseudonocardiales</taxon>
        <taxon>Pseudonocardiaceae</taxon>
        <taxon>Prauserella</taxon>
    </lineage>
</organism>
<evidence type="ECO:0000313" key="3">
    <source>
        <dbReference type="EMBL" id="PXY22114.1"/>
    </source>
</evidence>
<evidence type="ECO:0000256" key="2">
    <source>
        <dbReference type="SAM" id="Phobius"/>
    </source>
</evidence>
<proteinExistence type="predicted"/>
<comment type="caution">
    <text evidence="3">The sequence shown here is derived from an EMBL/GenBank/DDBJ whole genome shotgun (WGS) entry which is preliminary data.</text>
</comment>
<reference evidence="3 4" key="1">
    <citation type="submission" date="2016-07" db="EMBL/GenBank/DDBJ databases">
        <title>Draft genome sequence of Prauserella sp. YIM 121212, isolated from alkaline soil.</title>
        <authorList>
            <person name="Ruckert C."/>
            <person name="Albersmeier A."/>
            <person name="Jiang C.-L."/>
            <person name="Jiang Y."/>
            <person name="Kalinowski J."/>
            <person name="Schneider O."/>
            <person name="Winkler A."/>
            <person name="Zotchev S.B."/>
        </authorList>
    </citation>
    <scope>NUCLEOTIDE SEQUENCE [LARGE SCALE GENOMIC DNA]</scope>
    <source>
        <strain evidence="3 4">YIM 121212</strain>
    </source>
</reference>
<feature type="region of interest" description="Disordered" evidence="1">
    <location>
        <begin position="1"/>
        <end position="26"/>
    </location>
</feature>
<dbReference type="OrthoDB" id="3690795at2"/>